<organism evidence="8 9">
    <name type="scientific">Periweissella cryptocerci</name>
    <dbReference type="NCBI Taxonomy" id="2506420"/>
    <lineage>
        <taxon>Bacteria</taxon>
        <taxon>Bacillati</taxon>
        <taxon>Bacillota</taxon>
        <taxon>Bacilli</taxon>
        <taxon>Lactobacillales</taxon>
        <taxon>Lactobacillaceae</taxon>
        <taxon>Periweissella</taxon>
    </lineage>
</organism>
<keyword evidence="4 6" id="KW-0862">Zinc</keyword>
<dbReference type="Pfam" id="PF01432">
    <property type="entry name" value="Peptidase_M3"/>
    <property type="match status" value="1"/>
</dbReference>
<dbReference type="RefSeq" id="WP_133362109.1">
    <property type="nucleotide sequence ID" value="NZ_CP037940.1"/>
</dbReference>
<gene>
    <name evidence="8" type="ORF">EQG49_00475</name>
</gene>
<evidence type="ECO:0000259" key="7">
    <source>
        <dbReference type="Pfam" id="PF01432"/>
    </source>
</evidence>
<keyword evidence="1 6" id="KW-0645">Protease</keyword>
<dbReference type="GO" id="GO:0004222">
    <property type="term" value="F:metalloendopeptidase activity"/>
    <property type="evidence" value="ECO:0007669"/>
    <property type="project" value="InterPro"/>
</dbReference>
<dbReference type="GO" id="GO:0046872">
    <property type="term" value="F:metal ion binding"/>
    <property type="evidence" value="ECO:0007669"/>
    <property type="project" value="UniProtKB-UniRule"/>
</dbReference>
<comment type="cofactor">
    <cofactor evidence="6">
        <name>Zn(2+)</name>
        <dbReference type="ChEBI" id="CHEBI:29105"/>
    </cofactor>
    <text evidence="6">Binds 1 zinc ion.</text>
</comment>
<evidence type="ECO:0000313" key="9">
    <source>
        <dbReference type="Proteomes" id="UP000292886"/>
    </source>
</evidence>
<dbReference type="InterPro" id="IPR042088">
    <property type="entry name" value="OligoPept_F_C"/>
</dbReference>
<protein>
    <recommendedName>
        <fullName evidence="7">Peptidase M3A/M3B catalytic domain-containing protein</fullName>
    </recommendedName>
</protein>
<name>A0A4P6YQY6_9LACO</name>
<accession>A0A4P6YQY6</accession>
<dbReference type="Gene3D" id="1.10.1370.20">
    <property type="entry name" value="Oligoendopeptidase f, C-terminal domain"/>
    <property type="match status" value="1"/>
</dbReference>
<dbReference type="SUPFAM" id="SSF55486">
    <property type="entry name" value="Metalloproteases ('zincins'), catalytic domain"/>
    <property type="match status" value="1"/>
</dbReference>
<keyword evidence="9" id="KW-1185">Reference proteome</keyword>
<evidence type="ECO:0000313" key="8">
    <source>
        <dbReference type="EMBL" id="QBO35029.1"/>
    </source>
</evidence>
<sequence length="515" mass="57748">MPNTTWDLTQLFTDEDEWFDELETAEMRNADIEITATIQALPASILALTLADFIELSSQVEKLAIYGQLSNMPDLMRELQPLLSDVLEKAAALQYYLANIAPELLASPDLTAYKTMLTKFASQHQHLLAPAQESQLSHELIQQPSVAFNEAMGALMADENPDIDDYEQLFADILSTKVHNNNHLAQLHDFKSARNYYLNQLSLPGTVYSNLSAQVKQHTSLAQKYVQEAPAINADIPVLSIDQAKQIIHAALAEFGTEYVAVVDSFFDDGLIHLTDAGDAYSVTTYGEPTYISVSWFGDLTSLYELMHEIGHAMNHYLTHQHEPIQYGTNHIFTSEIAAIMHENLLTEYLLNNLPAGMTTLAVLVYHLQNFYEEVFVQAKYSEFEDEIHQLAVTHDKLSNVDFNSLLGNLTDQYDGVRNPADDNLWTEIPHFYNHSYYVFQYATGMLIGTELIAKLRHNEITNADFLNYLSIGESQAPVEMLATLGIDITSNPFAAAFSQFATDLDTLVEPSLAD</sequence>
<keyword evidence="3 6" id="KW-0378">Hydrolase</keyword>
<dbReference type="Proteomes" id="UP000292886">
    <property type="component" value="Chromosome"/>
</dbReference>
<feature type="domain" description="Peptidase M3A/M3B catalytic" evidence="7">
    <location>
        <begin position="300"/>
        <end position="492"/>
    </location>
</feature>
<evidence type="ECO:0000256" key="3">
    <source>
        <dbReference type="ARBA" id="ARBA00022801"/>
    </source>
</evidence>
<keyword evidence="5 6" id="KW-0482">Metalloprotease</keyword>
<dbReference type="EMBL" id="CP037940">
    <property type="protein sequence ID" value="QBO35029.1"/>
    <property type="molecule type" value="Genomic_DNA"/>
</dbReference>
<dbReference type="OrthoDB" id="9766487at2"/>
<evidence type="ECO:0000256" key="6">
    <source>
        <dbReference type="RuleBase" id="RU003435"/>
    </source>
</evidence>
<comment type="similarity">
    <text evidence="6">Belongs to the peptidase M3 family.</text>
</comment>
<evidence type="ECO:0000256" key="1">
    <source>
        <dbReference type="ARBA" id="ARBA00022670"/>
    </source>
</evidence>
<reference evidence="9" key="1">
    <citation type="submission" date="2019-03" db="EMBL/GenBank/DDBJ databases">
        <title>Weissella sp. 26KH-42 Genome sequencing.</title>
        <authorList>
            <person name="Heo J."/>
            <person name="Kim S.-J."/>
            <person name="Kim J.-S."/>
            <person name="Hong S.-B."/>
            <person name="Kwon S.-W."/>
        </authorList>
    </citation>
    <scope>NUCLEOTIDE SEQUENCE [LARGE SCALE GENOMIC DNA]</scope>
    <source>
        <strain evidence="9">26KH-42</strain>
    </source>
</reference>
<evidence type="ECO:0000256" key="5">
    <source>
        <dbReference type="ARBA" id="ARBA00023049"/>
    </source>
</evidence>
<evidence type="ECO:0000256" key="4">
    <source>
        <dbReference type="ARBA" id="ARBA00022833"/>
    </source>
</evidence>
<dbReference type="InterPro" id="IPR001567">
    <property type="entry name" value="Pept_M3A_M3B_dom"/>
</dbReference>
<proteinExistence type="inferred from homology"/>
<dbReference type="GO" id="GO:0006508">
    <property type="term" value="P:proteolysis"/>
    <property type="evidence" value="ECO:0007669"/>
    <property type="project" value="UniProtKB-KW"/>
</dbReference>
<keyword evidence="2 6" id="KW-0479">Metal-binding</keyword>
<dbReference type="AlphaFoldDB" id="A0A4P6YQY6"/>
<evidence type="ECO:0000256" key="2">
    <source>
        <dbReference type="ARBA" id="ARBA00022723"/>
    </source>
</evidence>
<dbReference type="KEGG" id="wei:EQG49_00475"/>